<dbReference type="Proteomes" id="UP000707451">
    <property type="component" value="Unassembled WGS sequence"/>
</dbReference>
<reference evidence="2" key="1">
    <citation type="submission" date="2021-06" db="EMBL/GenBank/DDBJ databases">
        <title>Genome Sequence of Mortierella hyaline Strain SCG-10, a Cold-Adapted, Nitrate-Reducing Fungus Isolated from Soil in Minnesota, USA.</title>
        <authorList>
            <person name="Aldossari N."/>
        </authorList>
    </citation>
    <scope>NUCLEOTIDE SEQUENCE</scope>
    <source>
        <strain evidence="2">SCG-10</strain>
    </source>
</reference>
<keyword evidence="3" id="KW-1185">Reference proteome</keyword>
<dbReference type="AlphaFoldDB" id="A0A9P7XYB4"/>
<sequence length="254" mass="28899">MEMDQFNPNNTKELETVFPEPLISLPKSEAARRPTVYRGHSNVTYVLRLMYAFAESCFRMPRCSVFSSSEFLSLQKDGIAAVMVQRVEVPRNIPDNMLRALEASSQSQANAMQVLTKRLSAAHDNIAQQSSQSVWANNMLSIYEEFRRYESELEATLGPTDGESKSRVKLPQRQADDTERHISNIRIIANEVDLIQERLMHDDALSKDEALLTVFKGSDGLVKLRSRDGNYSCSLATELCTEQMKDREELKTRK</sequence>
<accession>A0A9P7XYB4</accession>
<evidence type="ECO:0000313" key="3">
    <source>
        <dbReference type="Proteomes" id="UP000707451"/>
    </source>
</evidence>
<name>A0A9P7XYB4_9FUNG</name>
<protein>
    <submittedName>
        <fullName evidence="2">Uncharacterized protein</fullName>
    </submittedName>
</protein>
<feature type="region of interest" description="Disordered" evidence="1">
    <location>
        <begin position="157"/>
        <end position="176"/>
    </location>
</feature>
<proteinExistence type="predicted"/>
<dbReference type="EMBL" id="JAHRHY010000005">
    <property type="protein sequence ID" value="KAG9069411.1"/>
    <property type="molecule type" value="Genomic_DNA"/>
</dbReference>
<organism evidence="2 3">
    <name type="scientific">Linnemannia hyalina</name>
    <dbReference type="NCBI Taxonomy" id="64524"/>
    <lineage>
        <taxon>Eukaryota</taxon>
        <taxon>Fungi</taxon>
        <taxon>Fungi incertae sedis</taxon>
        <taxon>Mucoromycota</taxon>
        <taxon>Mortierellomycotina</taxon>
        <taxon>Mortierellomycetes</taxon>
        <taxon>Mortierellales</taxon>
        <taxon>Mortierellaceae</taxon>
        <taxon>Linnemannia</taxon>
    </lineage>
</organism>
<evidence type="ECO:0000256" key="1">
    <source>
        <dbReference type="SAM" id="MobiDB-lite"/>
    </source>
</evidence>
<comment type="caution">
    <text evidence="2">The sequence shown here is derived from an EMBL/GenBank/DDBJ whole genome shotgun (WGS) entry which is preliminary data.</text>
</comment>
<gene>
    <name evidence="2" type="ORF">KI688_010313</name>
</gene>
<evidence type="ECO:0000313" key="2">
    <source>
        <dbReference type="EMBL" id="KAG9069411.1"/>
    </source>
</evidence>
<dbReference type="OrthoDB" id="2439625at2759"/>